<evidence type="ECO:0008006" key="4">
    <source>
        <dbReference type="Google" id="ProtNLM"/>
    </source>
</evidence>
<reference evidence="2 3" key="1">
    <citation type="submission" date="2017-05" db="EMBL/GenBank/DDBJ databases">
        <title>Vagococcus spp. assemblies.</title>
        <authorList>
            <person name="Gulvik C.A."/>
        </authorList>
    </citation>
    <scope>NUCLEOTIDE SEQUENCE [LARGE SCALE GENOMIC DNA]</scope>
    <source>
        <strain evidence="2 3">NCFB 2777</strain>
    </source>
</reference>
<evidence type="ECO:0000313" key="2">
    <source>
        <dbReference type="EMBL" id="RST91201.1"/>
    </source>
</evidence>
<keyword evidence="1" id="KW-0732">Signal</keyword>
<evidence type="ECO:0000313" key="3">
    <source>
        <dbReference type="Proteomes" id="UP000287239"/>
    </source>
</evidence>
<keyword evidence="3" id="KW-1185">Reference proteome</keyword>
<organism evidence="2 3">
    <name type="scientific">Vagococcus salmoninarum</name>
    <dbReference type="NCBI Taxonomy" id="2739"/>
    <lineage>
        <taxon>Bacteria</taxon>
        <taxon>Bacillati</taxon>
        <taxon>Bacillota</taxon>
        <taxon>Bacilli</taxon>
        <taxon>Lactobacillales</taxon>
        <taxon>Enterococcaceae</taxon>
        <taxon>Vagococcus</taxon>
    </lineage>
</organism>
<proteinExistence type="predicted"/>
<comment type="caution">
    <text evidence="2">The sequence shown here is derived from an EMBL/GenBank/DDBJ whole genome shotgun (WGS) entry which is preliminary data.</text>
</comment>
<evidence type="ECO:0000256" key="1">
    <source>
        <dbReference type="SAM" id="SignalP"/>
    </source>
</evidence>
<sequence>MKHLLVSFSFITFFWLLVPVTVQATAVNVPDKANLVLVQTDNHELSLWIDPSEYANFAYTFANSTYLIKKTNNFHFKLVNVSPIELPIQRATNTFSKKINANSSWTGNYSSTKGNVISLKAAGVTGKKRVRILREGSLIQESTSEYDVSITGSASKTAQYTFAVFNLTSSAKTWDITVKY</sequence>
<protein>
    <recommendedName>
        <fullName evidence="4">DUF5626 domain-containing protein</fullName>
    </recommendedName>
</protein>
<dbReference type="Proteomes" id="UP000287239">
    <property type="component" value="Unassembled WGS sequence"/>
</dbReference>
<name>A0A429ZBY6_9ENTE</name>
<dbReference type="GeneID" id="98569596"/>
<dbReference type="RefSeq" id="WP_126782496.1">
    <property type="nucleotide sequence ID" value="NZ_NGJU01000033.1"/>
</dbReference>
<accession>A0A429ZBY6</accession>
<dbReference type="AlphaFoldDB" id="A0A429ZBY6"/>
<feature type="signal peptide" evidence="1">
    <location>
        <begin position="1"/>
        <end position="24"/>
    </location>
</feature>
<feature type="chain" id="PRO_5019029441" description="DUF5626 domain-containing protein" evidence="1">
    <location>
        <begin position="25"/>
        <end position="180"/>
    </location>
</feature>
<gene>
    <name evidence="2" type="ORF">CBF35_14710</name>
</gene>
<dbReference type="EMBL" id="NGJU01000033">
    <property type="protein sequence ID" value="RST91201.1"/>
    <property type="molecule type" value="Genomic_DNA"/>
</dbReference>